<dbReference type="InterPro" id="IPR036390">
    <property type="entry name" value="WH_DNA-bd_sf"/>
</dbReference>
<protein>
    <recommendedName>
        <fullName evidence="3">Bifunctional ligase/repressor BirA</fullName>
    </recommendedName>
    <alternativeName>
        <fullName evidence="3">Biotin--[acetyl-CoA-carboxylase] ligase</fullName>
        <ecNumber evidence="3">6.3.4.15</ecNumber>
    </alternativeName>
    <alternativeName>
        <fullName evidence="3">Biotin--protein ligase</fullName>
    </alternativeName>
    <alternativeName>
        <fullName evidence="3">Biotin-[acetyl-CoA carboxylase] synthetase</fullName>
    </alternativeName>
</protein>
<proteinExistence type="inferred from homology"/>
<dbReference type="RefSeq" id="WP_017866928.1">
    <property type="nucleotide sequence ID" value="NZ_BJYB01000022.1"/>
</dbReference>
<evidence type="ECO:0000256" key="3">
    <source>
        <dbReference type="HAMAP-Rule" id="MF_00978"/>
    </source>
</evidence>
<dbReference type="STRING" id="449659.IV66_GL000459"/>
<dbReference type="Gene3D" id="2.30.30.100">
    <property type="match status" value="1"/>
</dbReference>
<dbReference type="PANTHER" id="PTHR12835">
    <property type="entry name" value="BIOTIN PROTEIN LIGASE"/>
    <property type="match status" value="1"/>
</dbReference>
<comment type="similarity">
    <text evidence="3">Belongs to the biotin--protein ligase family.</text>
</comment>
<feature type="DNA-binding region" description="H-T-H motif" evidence="3">
    <location>
        <begin position="20"/>
        <end position="39"/>
    </location>
</feature>
<comment type="function">
    <text evidence="3">Acts both as a biotin--[acetyl-CoA-carboxylase] ligase and a repressor.</text>
</comment>
<dbReference type="GO" id="GO:0005524">
    <property type="term" value="F:ATP binding"/>
    <property type="evidence" value="ECO:0007669"/>
    <property type="project" value="UniProtKB-UniRule"/>
</dbReference>
<dbReference type="SUPFAM" id="SSF46785">
    <property type="entry name" value="Winged helix' DNA-binding domain"/>
    <property type="match status" value="1"/>
</dbReference>
<dbReference type="Gene3D" id="1.10.10.10">
    <property type="entry name" value="Winged helix-like DNA-binding domain superfamily/Winged helix DNA-binding domain"/>
    <property type="match status" value="1"/>
</dbReference>
<dbReference type="PROSITE" id="PS51733">
    <property type="entry name" value="BPL_LPL_CATALYTIC"/>
    <property type="match status" value="1"/>
</dbReference>
<dbReference type="EC" id="6.3.4.15" evidence="3"/>
<dbReference type="InterPro" id="IPR013196">
    <property type="entry name" value="HTH_11"/>
</dbReference>
<dbReference type="PATRIC" id="fig|449659.4.peg.460"/>
<dbReference type="Pfam" id="PF08279">
    <property type="entry name" value="HTH_11"/>
    <property type="match status" value="1"/>
</dbReference>
<feature type="binding site" evidence="3">
    <location>
        <begin position="89"/>
        <end position="91"/>
    </location>
    <ligand>
        <name>biotin</name>
        <dbReference type="ChEBI" id="CHEBI:57586"/>
    </ligand>
</feature>
<dbReference type="GO" id="GO:0006355">
    <property type="term" value="P:regulation of DNA-templated transcription"/>
    <property type="evidence" value="ECO:0007669"/>
    <property type="project" value="UniProtKB-UniRule"/>
</dbReference>
<feature type="binding site" evidence="3">
    <location>
        <position position="114"/>
    </location>
    <ligand>
        <name>biotin</name>
        <dbReference type="ChEBI" id="CHEBI:57586"/>
    </ligand>
</feature>
<dbReference type="OrthoDB" id="9807064at2"/>
<evidence type="ECO:0000256" key="2">
    <source>
        <dbReference type="ARBA" id="ARBA00023267"/>
    </source>
</evidence>
<dbReference type="Gene3D" id="3.30.930.10">
    <property type="entry name" value="Bira Bifunctional Protein, Domain 2"/>
    <property type="match status" value="1"/>
</dbReference>
<accession>A0A0R2L7X8</accession>
<comment type="caution">
    <text evidence="3">Lacks conserved residue(s) required for the propagation of feature annotation.</text>
</comment>
<dbReference type="HAMAP" id="MF_00978">
    <property type="entry name" value="Bifunct_BirA"/>
    <property type="match status" value="1"/>
</dbReference>
<keyword evidence="3" id="KW-0067">ATP-binding</keyword>
<dbReference type="GO" id="GO:0003677">
    <property type="term" value="F:DNA binding"/>
    <property type="evidence" value="ECO:0007669"/>
    <property type="project" value="UniProtKB-UniRule"/>
</dbReference>
<feature type="binding site" evidence="3">
    <location>
        <position position="185"/>
    </location>
    <ligand>
        <name>biotin</name>
        <dbReference type="ChEBI" id="CHEBI:57586"/>
    </ligand>
</feature>
<reference evidence="5 6" key="1">
    <citation type="journal article" date="2015" name="Genome Announc.">
        <title>Expanding the biotechnology potential of lactobacilli through comparative genomics of 213 strains and associated genera.</title>
        <authorList>
            <person name="Sun Z."/>
            <person name="Harris H.M."/>
            <person name="McCann A."/>
            <person name="Guo C."/>
            <person name="Argimon S."/>
            <person name="Zhang W."/>
            <person name="Yang X."/>
            <person name="Jeffery I.B."/>
            <person name="Cooney J.C."/>
            <person name="Kagawa T.F."/>
            <person name="Liu W."/>
            <person name="Song Y."/>
            <person name="Salvetti E."/>
            <person name="Wrobel A."/>
            <person name="Rasinkangas P."/>
            <person name="Parkhill J."/>
            <person name="Rea M.C."/>
            <person name="O'Sullivan O."/>
            <person name="Ritari J."/>
            <person name="Douillard F.P."/>
            <person name="Paul Ross R."/>
            <person name="Yang R."/>
            <person name="Briner A.E."/>
            <person name="Felis G.E."/>
            <person name="de Vos W.M."/>
            <person name="Barrangou R."/>
            <person name="Klaenhammer T.R."/>
            <person name="Caufield P.W."/>
            <person name="Cui Y."/>
            <person name="Zhang H."/>
            <person name="O'Toole P.W."/>
        </authorList>
    </citation>
    <scope>NUCLEOTIDE SEQUENCE [LARGE SCALE GENOMIC DNA]</scope>
    <source>
        <strain evidence="5 6">NBRC 103219</strain>
    </source>
</reference>
<dbReference type="PANTHER" id="PTHR12835:SF5">
    <property type="entry name" value="BIOTIN--PROTEIN LIGASE"/>
    <property type="match status" value="1"/>
</dbReference>
<dbReference type="GO" id="GO:0016740">
    <property type="term" value="F:transferase activity"/>
    <property type="evidence" value="ECO:0007669"/>
    <property type="project" value="UniProtKB-ARBA"/>
</dbReference>
<dbReference type="InterPro" id="IPR004143">
    <property type="entry name" value="BPL_LPL_catalytic"/>
</dbReference>
<dbReference type="GO" id="GO:0004077">
    <property type="term" value="F:biotin--[biotin carboxyl-carrier protein] ligase activity"/>
    <property type="evidence" value="ECO:0007669"/>
    <property type="project" value="UniProtKB-UniRule"/>
</dbReference>
<comment type="caution">
    <text evidence="5">The sequence shown here is derived from an EMBL/GenBank/DDBJ whole genome shotgun (WGS) entry which is preliminary data.</text>
</comment>
<dbReference type="SUPFAM" id="SSF55681">
    <property type="entry name" value="Class II aaRS and biotin synthetases"/>
    <property type="match status" value="1"/>
</dbReference>
<comment type="catalytic activity">
    <reaction evidence="3">
        <text>biotin + L-lysyl-[protein] + ATP = N(6)-biotinyl-L-lysyl-[protein] + AMP + diphosphate + H(+)</text>
        <dbReference type="Rhea" id="RHEA:11756"/>
        <dbReference type="Rhea" id="RHEA-COMP:9752"/>
        <dbReference type="Rhea" id="RHEA-COMP:10505"/>
        <dbReference type="ChEBI" id="CHEBI:15378"/>
        <dbReference type="ChEBI" id="CHEBI:29969"/>
        <dbReference type="ChEBI" id="CHEBI:30616"/>
        <dbReference type="ChEBI" id="CHEBI:33019"/>
        <dbReference type="ChEBI" id="CHEBI:57586"/>
        <dbReference type="ChEBI" id="CHEBI:83144"/>
        <dbReference type="ChEBI" id="CHEBI:456215"/>
        <dbReference type="EC" id="6.3.4.15"/>
    </reaction>
</comment>
<dbReference type="Pfam" id="PF02237">
    <property type="entry name" value="BPL_C"/>
    <property type="match status" value="1"/>
</dbReference>
<gene>
    <name evidence="3" type="primary">birA</name>
    <name evidence="5" type="ORF">IV66_GL000459</name>
</gene>
<dbReference type="InterPro" id="IPR036388">
    <property type="entry name" value="WH-like_DNA-bd_sf"/>
</dbReference>
<dbReference type="AlphaFoldDB" id="A0A0R2L7X8"/>
<dbReference type="NCBIfam" id="TIGR00121">
    <property type="entry name" value="birA_ligase"/>
    <property type="match status" value="1"/>
</dbReference>
<dbReference type="InterPro" id="IPR045864">
    <property type="entry name" value="aa-tRNA-synth_II/BPL/LPL"/>
</dbReference>
<organism evidence="5 6">
    <name type="scientific">Ligilactobacillus pobuzihii</name>
    <dbReference type="NCBI Taxonomy" id="449659"/>
    <lineage>
        <taxon>Bacteria</taxon>
        <taxon>Bacillati</taxon>
        <taxon>Bacillota</taxon>
        <taxon>Bacilli</taxon>
        <taxon>Lactobacillales</taxon>
        <taxon>Lactobacillaceae</taxon>
        <taxon>Ligilactobacillus</taxon>
    </lineage>
</organism>
<evidence type="ECO:0000256" key="1">
    <source>
        <dbReference type="ARBA" id="ARBA00022598"/>
    </source>
</evidence>
<dbReference type="GO" id="GO:0005737">
    <property type="term" value="C:cytoplasm"/>
    <property type="evidence" value="ECO:0007669"/>
    <property type="project" value="TreeGrafter"/>
</dbReference>
<dbReference type="EMBL" id="JQCN01000060">
    <property type="protein sequence ID" value="KRN97537.1"/>
    <property type="molecule type" value="Genomic_DNA"/>
</dbReference>
<keyword evidence="3" id="KW-0678">Repressor</keyword>
<dbReference type="GO" id="GO:0009249">
    <property type="term" value="P:protein lipoylation"/>
    <property type="evidence" value="ECO:0007669"/>
    <property type="project" value="UniProtKB-ARBA"/>
</dbReference>
<name>A0A0R2L7X8_9LACO</name>
<dbReference type="CDD" id="cd16442">
    <property type="entry name" value="BPL"/>
    <property type="match status" value="1"/>
</dbReference>
<evidence type="ECO:0000259" key="4">
    <source>
        <dbReference type="PROSITE" id="PS51733"/>
    </source>
</evidence>
<dbReference type="Proteomes" id="UP000051886">
    <property type="component" value="Unassembled WGS sequence"/>
</dbReference>
<keyword evidence="3" id="KW-0238">DNA-binding</keyword>
<keyword evidence="6" id="KW-1185">Reference proteome</keyword>
<evidence type="ECO:0000313" key="6">
    <source>
        <dbReference type="Proteomes" id="UP000051886"/>
    </source>
</evidence>
<keyword evidence="3" id="KW-0804">Transcription</keyword>
<dbReference type="InterPro" id="IPR030855">
    <property type="entry name" value="Bifunct_BirA"/>
</dbReference>
<feature type="domain" description="BPL/LPL catalytic" evidence="4">
    <location>
        <begin position="73"/>
        <end position="261"/>
    </location>
</feature>
<dbReference type="Pfam" id="PF03099">
    <property type="entry name" value="BPL_LplA_LipB"/>
    <property type="match status" value="1"/>
</dbReference>
<sequence length="323" mass="36258">MKTIDSVLKLLEKNTNHLSGQQIADQLELSRTAIWKAIRSLESVGYKIESKPHKGYLLLDPPMLSETFIRRNLTTKVPLHFELHDSITSTNTRAKELGALPSTSEPQIIVSDRQTKGYGRYGRAFMSPQQTGIYLSILLQNQQEYFDAGLLTTATATALCRAIEKKLDAKPSIKWVNDVLWHDKKISGILTEGITDMETGHLKQIVVGIGIDYLTDPQTYAPEIRQRAGSLRQVVQKKGLSRNAFIGAFLNEFFKLYPNFNSYDFIADYRKYCSTLDQQVTITRGNETITGIACDITDSGELILDNGQVFSSGEITKIRKTTT</sequence>
<keyword evidence="2 3" id="KW-0092">Biotin</keyword>
<dbReference type="InterPro" id="IPR004408">
    <property type="entry name" value="Biotin_CoA_COase_ligase"/>
</dbReference>
<evidence type="ECO:0000313" key="5">
    <source>
        <dbReference type="EMBL" id="KRN97537.1"/>
    </source>
</evidence>
<keyword evidence="3" id="KW-0805">Transcription regulation</keyword>
<keyword evidence="1 3" id="KW-0436">Ligase</keyword>
<keyword evidence="3" id="KW-0547">Nucleotide-binding</keyword>
<dbReference type="InterPro" id="IPR003142">
    <property type="entry name" value="BPL_C"/>
</dbReference>